<dbReference type="NCBIfam" id="TIGR01725">
    <property type="entry name" value="phge_HK97_gp10"/>
    <property type="match status" value="1"/>
</dbReference>
<dbReference type="EMBL" id="JAVIZX010000001">
    <property type="protein sequence ID" value="MDR6216173.1"/>
    <property type="molecule type" value="Genomic_DNA"/>
</dbReference>
<comment type="caution">
    <text evidence="1">The sequence shown here is derived from an EMBL/GenBank/DDBJ whole genome shotgun (WGS) entry which is preliminary data.</text>
</comment>
<dbReference type="Proteomes" id="UP001267710">
    <property type="component" value="Unassembled WGS sequence"/>
</dbReference>
<accession>A0ABU1IHV4</accession>
<reference evidence="1 2" key="1">
    <citation type="submission" date="2023-08" db="EMBL/GenBank/DDBJ databases">
        <title>Functional and genomic diversity of the sorghum phyllosphere microbiome.</title>
        <authorList>
            <person name="Shade A."/>
        </authorList>
    </citation>
    <scope>NUCLEOTIDE SEQUENCE [LARGE SCALE GENOMIC DNA]</scope>
    <source>
        <strain evidence="1 2">SORGH_AS_0335</strain>
    </source>
</reference>
<keyword evidence="2" id="KW-1185">Reference proteome</keyword>
<name>A0ABU1IHV4_9BURK</name>
<dbReference type="Pfam" id="PF04883">
    <property type="entry name" value="HK97-gp10_like"/>
    <property type="match status" value="1"/>
</dbReference>
<proteinExistence type="predicted"/>
<sequence>MITASFDFSRINARMDRVKDAAKKAARPAAQAGAQVFYDEVRQRAPVSDKPHSTKGKKQTFQPGNLRDRIYQAYMREQSGDGSARYRISWNRKDAFYARFVEFGTSRMAAQPFLRPGYDAVRDAAVLAAKETMRERIKVGLS</sequence>
<protein>
    <submittedName>
        <fullName evidence="1">HK97 gp10 family phage protein</fullName>
    </submittedName>
</protein>
<dbReference type="RefSeq" id="WP_309831378.1">
    <property type="nucleotide sequence ID" value="NZ_JAVIZX010000001.1"/>
</dbReference>
<evidence type="ECO:0000313" key="1">
    <source>
        <dbReference type="EMBL" id="MDR6216173.1"/>
    </source>
</evidence>
<dbReference type="InterPro" id="IPR010064">
    <property type="entry name" value="HK97-gp10_tail"/>
</dbReference>
<gene>
    <name evidence="1" type="ORF">QE399_003862</name>
</gene>
<organism evidence="1 2">
    <name type="scientific">Paracidovorax wautersii</name>
    <dbReference type="NCBI Taxonomy" id="1177982"/>
    <lineage>
        <taxon>Bacteria</taxon>
        <taxon>Pseudomonadati</taxon>
        <taxon>Pseudomonadota</taxon>
        <taxon>Betaproteobacteria</taxon>
        <taxon>Burkholderiales</taxon>
        <taxon>Comamonadaceae</taxon>
        <taxon>Paracidovorax</taxon>
    </lineage>
</organism>
<evidence type="ECO:0000313" key="2">
    <source>
        <dbReference type="Proteomes" id="UP001267710"/>
    </source>
</evidence>